<dbReference type="InterPro" id="IPR005467">
    <property type="entry name" value="His_kinase_dom"/>
</dbReference>
<dbReference type="InterPro" id="IPR036890">
    <property type="entry name" value="HATPase_C_sf"/>
</dbReference>
<gene>
    <name evidence="11" type="primary">pleC_2</name>
    <name evidence="11" type="ORF">CB4_04131</name>
</gene>
<dbReference type="Gene3D" id="3.30.565.10">
    <property type="entry name" value="Histidine kinase-like ATPase, C-terminal domain"/>
    <property type="match status" value="1"/>
</dbReference>
<dbReference type="InterPro" id="IPR004358">
    <property type="entry name" value="Sig_transdc_His_kin-like_C"/>
</dbReference>
<evidence type="ECO:0000256" key="5">
    <source>
        <dbReference type="ARBA" id="ARBA00022679"/>
    </source>
</evidence>
<evidence type="ECO:0000256" key="8">
    <source>
        <dbReference type="ARBA" id="ARBA00022840"/>
    </source>
</evidence>
<dbReference type="InterPro" id="IPR036097">
    <property type="entry name" value="HisK_dim/P_sf"/>
</dbReference>
<protein>
    <recommendedName>
        <fullName evidence="10">Circadian input-output histidine kinase CikA</fullName>
        <ecNumber evidence="3">2.7.13.3</ecNumber>
    </recommendedName>
</protein>
<organism evidence="11 12">
    <name type="scientific">Aneurinibacillus soli</name>
    <dbReference type="NCBI Taxonomy" id="1500254"/>
    <lineage>
        <taxon>Bacteria</taxon>
        <taxon>Bacillati</taxon>
        <taxon>Bacillota</taxon>
        <taxon>Bacilli</taxon>
        <taxon>Bacillales</taxon>
        <taxon>Paenibacillaceae</taxon>
        <taxon>Aneurinibacillus group</taxon>
        <taxon>Aneurinibacillus</taxon>
    </lineage>
</organism>
<dbReference type="Gene3D" id="3.30.450.40">
    <property type="match status" value="1"/>
</dbReference>
<dbReference type="AlphaFoldDB" id="A0A0U5B1L0"/>
<dbReference type="CDD" id="cd00082">
    <property type="entry name" value="HisKA"/>
    <property type="match status" value="1"/>
</dbReference>
<dbReference type="SUPFAM" id="SSF47384">
    <property type="entry name" value="Homodimeric domain of signal transducing histidine kinase"/>
    <property type="match status" value="1"/>
</dbReference>
<dbReference type="GO" id="GO:0005524">
    <property type="term" value="F:ATP binding"/>
    <property type="evidence" value="ECO:0007669"/>
    <property type="project" value="UniProtKB-KW"/>
</dbReference>
<comment type="catalytic activity">
    <reaction evidence="1">
        <text>ATP + protein L-histidine = ADP + protein N-phospho-L-histidine.</text>
        <dbReference type="EC" id="2.7.13.3"/>
    </reaction>
</comment>
<dbReference type="InterPro" id="IPR050736">
    <property type="entry name" value="Sensor_HK_Regulatory"/>
</dbReference>
<dbReference type="OrthoDB" id="2676347at2"/>
<reference evidence="11 12" key="1">
    <citation type="submission" date="2015-12" db="EMBL/GenBank/DDBJ databases">
        <title>Genome sequence of Aneurinibacillus soli.</title>
        <authorList>
            <person name="Lee J.S."/>
            <person name="Lee K.C."/>
            <person name="Kim K.K."/>
            <person name="Lee B.W."/>
        </authorList>
    </citation>
    <scope>NUCLEOTIDE SEQUENCE [LARGE SCALE GENOMIC DNA]</scope>
    <source>
        <strain evidence="11 12">CB4</strain>
    </source>
</reference>
<dbReference type="Pfam" id="PF02518">
    <property type="entry name" value="HATPase_c"/>
    <property type="match status" value="1"/>
</dbReference>
<keyword evidence="5 11" id="KW-0808">Transferase</keyword>
<keyword evidence="6" id="KW-0547">Nucleotide-binding</keyword>
<dbReference type="EC" id="2.7.13.3" evidence="3"/>
<keyword evidence="9" id="KW-0902">Two-component regulatory system</keyword>
<dbReference type="InterPro" id="IPR003661">
    <property type="entry name" value="HisK_dim/P_dom"/>
</dbReference>
<dbReference type="PRINTS" id="PR00344">
    <property type="entry name" value="BCTRLSENSOR"/>
</dbReference>
<keyword evidence="8" id="KW-0067">ATP-binding</keyword>
<dbReference type="Gene3D" id="1.10.287.130">
    <property type="match status" value="1"/>
</dbReference>
<dbReference type="KEGG" id="asoc:CB4_04131"/>
<evidence type="ECO:0000256" key="2">
    <source>
        <dbReference type="ARBA" id="ARBA00006402"/>
    </source>
</evidence>
<accession>A0A0U5B1L0</accession>
<evidence type="ECO:0000313" key="12">
    <source>
        <dbReference type="Proteomes" id="UP000217696"/>
    </source>
</evidence>
<dbReference type="EMBL" id="AP017312">
    <property type="protein sequence ID" value="BAU29877.1"/>
    <property type="molecule type" value="Genomic_DNA"/>
</dbReference>
<evidence type="ECO:0000256" key="7">
    <source>
        <dbReference type="ARBA" id="ARBA00022777"/>
    </source>
</evidence>
<evidence type="ECO:0000256" key="3">
    <source>
        <dbReference type="ARBA" id="ARBA00012438"/>
    </source>
</evidence>
<dbReference type="Proteomes" id="UP000217696">
    <property type="component" value="Chromosome"/>
</dbReference>
<keyword evidence="12" id="KW-1185">Reference proteome</keyword>
<evidence type="ECO:0000256" key="10">
    <source>
        <dbReference type="ARBA" id="ARBA00074306"/>
    </source>
</evidence>
<dbReference type="SUPFAM" id="SSF55874">
    <property type="entry name" value="ATPase domain of HSP90 chaperone/DNA topoisomerase II/histidine kinase"/>
    <property type="match status" value="1"/>
</dbReference>
<dbReference type="Pfam" id="PF00512">
    <property type="entry name" value="HisKA"/>
    <property type="match status" value="1"/>
</dbReference>
<comment type="similarity">
    <text evidence="2">In the N-terminal section; belongs to the phytochrome family.</text>
</comment>
<dbReference type="FunFam" id="3.30.565.10:FF:000010">
    <property type="entry name" value="Sensor histidine kinase RcsC"/>
    <property type="match status" value="1"/>
</dbReference>
<dbReference type="SMART" id="SM00388">
    <property type="entry name" value="HisKA"/>
    <property type="match status" value="1"/>
</dbReference>
<evidence type="ECO:0000256" key="9">
    <source>
        <dbReference type="ARBA" id="ARBA00023012"/>
    </source>
</evidence>
<evidence type="ECO:0000256" key="6">
    <source>
        <dbReference type="ARBA" id="ARBA00022741"/>
    </source>
</evidence>
<sequence>MKKRILLLCLSSFLVPALLSIIFAVSANLLHRSEMARLLQGSMFILIVAGGTLLLCLLFLRRFFTWMTNIIAYNQPRSDIDGKQIPRLIRLSLDSMMREYVLFSMIAFLMSAFFLSNVLFDTTNKVWFLSIIFAGVMMTTYSPFYFLLLVQVHQYLYRHGLTVQMETRFWGVSAAISIVLALAGIFVTTTMFVYLIAKTIGSVITLYDVLERAGVVIVVIGLPLIMLIWMIRRVYLQQLNQRQQQIQAMYRLTEKLHSSLRIDEDVLQDIVTNVRDVVGAKEAVLLVFSGSSEAEPRVIATGSDRLPDWLNDSGRHEDASLLSVPITAGSIHMGWFYVRDKKEALQFTEDDLDVLRNFTRSLSVALQNVQYIEELKKEQKVAEEAAALKSQILSTMSHELRTPLNAIIGYSDILLDVCEGSISERQFKNIRRIKDSGIHLLGLINDILDLSKMEAGEMKVSIQSVNVSVLVQFCLQNAAVLFGQKPIVFSIEGDEDVWLYTDEQKLKQIVMNLLSNAVKFTEQGSVVLRIMKEDNHIVLTVEDTGIGIAPENIGLIFQPFKQIDGSLNRKYKGTGLGLSIVERLVRLLEGSIQVESVQGEGTCFTVQLPSKYESLMEDEKREGDAAV</sequence>
<dbReference type="PANTHER" id="PTHR43711:SF26">
    <property type="entry name" value="SENSOR HISTIDINE KINASE RCSC"/>
    <property type="match status" value="1"/>
</dbReference>
<dbReference type="PANTHER" id="PTHR43711">
    <property type="entry name" value="TWO-COMPONENT HISTIDINE KINASE"/>
    <property type="match status" value="1"/>
</dbReference>
<dbReference type="GO" id="GO:0000155">
    <property type="term" value="F:phosphorelay sensor kinase activity"/>
    <property type="evidence" value="ECO:0007669"/>
    <property type="project" value="InterPro"/>
</dbReference>
<evidence type="ECO:0000256" key="4">
    <source>
        <dbReference type="ARBA" id="ARBA00022553"/>
    </source>
</evidence>
<dbReference type="CDD" id="cd16922">
    <property type="entry name" value="HATPase_EvgS-ArcB-TorS-like"/>
    <property type="match status" value="1"/>
</dbReference>
<dbReference type="InterPro" id="IPR003594">
    <property type="entry name" value="HATPase_dom"/>
</dbReference>
<dbReference type="SUPFAM" id="SSF55781">
    <property type="entry name" value="GAF domain-like"/>
    <property type="match status" value="1"/>
</dbReference>
<dbReference type="RefSeq" id="WP_096467515.1">
    <property type="nucleotide sequence ID" value="NZ_QJSZ01000012.1"/>
</dbReference>
<keyword evidence="4" id="KW-0597">Phosphoprotein</keyword>
<evidence type="ECO:0000256" key="1">
    <source>
        <dbReference type="ARBA" id="ARBA00000085"/>
    </source>
</evidence>
<dbReference type="InterPro" id="IPR029016">
    <property type="entry name" value="GAF-like_dom_sf"/>
</dbReference>
<evidence type="ECO:0000313" key="11">
    <source>
        <dbReference type="EMBL" id="BAU29877.1"/>
    </source>
</evidence>
<dbReference type="PROSITE" id="PS50109">
    <property type="entry name" value="HIS_KIN"/>
    <property type="match status" value="1"/>
</dbReference>
<dbReference type="SMART" id="SM00387">
    <property type="entry name" value="HATPase_c"/>
    <property type="match status" value="1"/>
</dbReference>
<proteinExistence type="inferred from homology"/>
<name>A0A0U5B1L0_9BACL</name>
<keyword evidence="7" id="KW-0418">Kinase</keyword>